<keyword evidence="2" id="KW-1185">Reference proteome</keyword>
<evidence type="ECO:0000313" key="2">
    <source>
        <dbReference type="Proteomes" id="UP001374584"/>
    </source>
</evidence>
<name>A0AAN9NIV4_PHACN</name>
<protein>
    <submittedName>
        <fullName evidence="1">Uncharacterized protein</fullName>
    </submittedName>
</protein>
<sequence>MDKKVKKKREFDPLPILPSRLLPELIASKLITPMPPKPANPQAPGPNARCEYHIGGIRHWTNDCYHLRHRIQDLLDHQLLSFYLRGRDVYYALKNPCPSLQDE</sequence>
<dbReference type="Proteomes" id="UP001374584">
    <property type="component" value="Unassembled WGS sequence"/>
</dbReference>
<dbReference type="EMBL" id="JAYMYR010000003">
    <property type="protein sequence ID" value="KAK7373345.1"/>
    <property type="molecule type" value="Genomic_DNA"/>
</dbReference>
<accession>A0AAN9NIV4</accession>
<comment type="caution">
    <text evidence="1">The sequence shown here is derived from an EMBL/GenBank/DDBJ whole genome shotgun (WGS) entry which is preliminary data.</text>
</comment>
<dbReference type="AlphaFoldDB" id="A0AAN9NIV4"/>
<evidence type="ECO:0000313" key="1">
    <source>
        <dbReference type="EMBL" id="KAK7373345.1"/>
    </source>
</evidence>
<proteinExistence type="predicted"/>
<reference evidence="1 2" key="1">
    <citation type="submission" date="2024-01" db="EMBL/GenBank/DDBJ databases">
        <title>The genomes of 5 underutilized Papilionoideae crops provide insights into root nodulation and disease resistanc.</title>
        <authorList>
            <person name="Jiang F."/>
        </authorList>
    </citation>
    <scope>NUCLEOTIDE SEQUENCE [LARGE SCALE GENOMIC DNA]</scope>
    <source>
        <strain evidence="1">JINMINGXINNONG_FW02</strain>
        <tissue evidence="1">Leaves</tissue>
    </source>
</reference>
<gene>
    <name evidence="1" type="ORF">VNO80_06750</name>
</gene>
<organism evidence="1 2">
    <name type="scientific">Phaseolus coccineus</name>
    <name type="common">Scarlet runner bean</name>
    <name type="synonym">Phaseolus multiflorus</name>
    <dbReference type="NCBI Taxonomy" id="3886"/>
    <lineage>
        <taxon>Eukaryota</taxon>
        <taxon>Viridiplantae</taxon>
        <taxon>Streptophyta</taxon>
        <taxon>Embryophyta</taxon>
        <taxon>Tracheophyta</taxon>
        <taxon>Spermatophyta</taxon>
        <taxon>Magnoliopsida</taxon>
        <taxon>eudicotyledons</taxon>
        <taxon>Gunneridae</taxon>
        <taxon>Pentapetalae</taxon>
        <taxon>rosids</taxon>
        <taxon>fabids</taxon>
        <taxon>Fabales</taxon>
        <taxon>Fabaceae</taxon>
        <taxon>Papilionoideae</taxon>
        <taxon>50 kb inversion clade</taxon>
        <taxon>NPAAA clade</taxon>
        <taxon>indigoferoid/millettioid clade</taxon>
        <taxon>Phaseoleae</taxon>
        <taxon>Phaseolus</taxon>
    </lineage>
</organism>